<comment type="similarity">
    <text evidence="1">Belongs to the CCDC124 family.</text>
</comment>
<feature type="compositionally biased region" description="Basic and acidic residues" evidence="3">
    <location>
        <begin position="61"/>
        <end position="73"/>
    </location>
</feature>
<dbReference type="GO" id="GO:0005634">
    <property type="term" value="C:nucleus"/>
    <property type="evidence" value="ECO:0007669"/>
    <property type="project" value="TreeGrafter"/>
</dbReference>
<evidence type="ECO:0000313" key="6">
    <source>
        <dbReference type="Proteomes" id="UP000001876"/>
    </source>
</evidence>
<dbReference type="OMA" id="FEERMMP"/>
<feature type="compositionally biased region" description="Basic and acidic residues" evidence="3">
    <location>
        <begin position="30"/>
        <end position="53"/>
    </location>
</feature>
<dbReference type="GeneID" id="9680267"/>
<dbReference type="AlphaFoldDB" id="C1MJE8"/>
<organism evidence="6">
    <name type="scientific">Micromonas pusilla (strain CCMP1545)</name>
    <name type="common">Picoplanktonic green alga</name>
    <dbReference type="NCBI Taxonomy" id="564608"/>
    <lineage>
        <taxon>Eukaryota</taxon>
        <taxon>Viridiplantae</taxon>
        <taxon>Chlorophyta</taxon>
        <taxon>Mamiellophyceae</taxon>
        <taxon>Mamiellales</taxon>
        <taxon>Mamiellaceae</taxon>
        <taxon>Micromonas</taxon>
    </lineage>
</organism>
<name>C1MJE8_MICPC</name>
<evidence type="ECO:0000256" key="3">
    <source>
        <dbReference type="SAM" id="MobiDB-lite"/>
    </source>
</evidence>
<reference evidence="5 6" key="1">
    <citation type="journal article" date="2009" name="Science">
        <title>Green evolution and dynamic adaptations revealed by genomes of the marine picoeukaryotes Micromonas.</title>
        <authorList>
            <person name="Worden A.Z."/>
            <person name="Lee J.H."/>
            <person name="Mock T."/>
            <person name="Rouze P."/>
            <person name="Simmons M.P."/>
            <person name="Aerts A.L."/>
            <person name="Allen A.E."/>
            <person name="Cuvelier M.L."/>
            <person name="Derelle E."/>
            <person name="Everett M.V."/>
            <person name="Foulon E."/>
            <person name="Grimwood J."/>
            <person name="Gundlach H."/>
            <person name="Henrissat B."/>
            <person name="Napoli C."/>
            <person name="McDonald S.M."/>
            <person name="Parker M.S."/>
            <person name="Rombauts S."/>
            <person name="Salamov A."/>
            <person name="Von Dassow P."/>
            <person name="Badger J.H."/>
            <person name="Coutinho P.M."/>
            <person name="Demir E."/>
            <person name="Dubchak I."/>
            <person name="Gentemann C."/>
            <person name="Eikrem W."/>
            <person name="Gready J.E."/>
            <person name="John U."/>
            <person name="Lanier W."/>
            <person name="Lindquist E.A."/>
            <person name="Lucas S."/>
            <person name="Mayer K.F."/>
            <person name="Moreau H."/>
            <person name="Not F."/>
            <person name="Otillar R."/>
            <person name="Panaud O."/>
            <person name="Pangilinan J."/>
            <person name="Paulsen I."/>
            <person name="Piegu B."/>
            <person name="Poliakov A."/>
            <person name="Robbens S."/>
            <person name="Schmutz J."/>
            <person name="Toulza E."/>
            <person name="Wyss T."/>
            <person name="Zelensky A."/>
            <person name="Zhou K."/>
            <person name="Armbrust E.V."/>
            <person name="Bhattacharya D."/>
            <person name="Goodenough U.W."/>
            <person name="Van de Peer Y."/>
            <person name="Grigoriev I.V."/>
        </authorList>
    </citation>
    <scope>NUCLEOTIDE SEQUENCE [LARGE SCALE GENOMIC DNA]</scope>
    <source>
        <strain evidence="5 6">CCMP1545</strain>
    </source>
</reference>
<feature type="compositionally biased region" description="Basic and acidic residues" evidence="3">
    <location>
        <begin position="8"/>
        <end position="22"/>
    </location>
</feature>
<sequence length="228" mass="24236">MGGTAGQRRNEKAEREQAKRDGAAAAAAKAAEDARWAGSENKKTRSQAKREEGDAAADARAASRAEAKRLAKLEEEEIAGMGKPKGGGGKKGGKMTQAEIADARKAEAKAAMIAKYARAKEAKKETSEEAYAAMVDVKNENKEDKIEASGIDAAVEAMTGMSVGGGVGRGGSGAKPGTTNMKAAYAMFEEQELPRLKEERPGLKMSQYKEALHKAFQKSPMNPQNFER</sequence>
<feature type="region of interest" description="Disordered" evidence="3">
    <location>
        <begin position="1"/>
        <end position="98"/>
    </location>
</feature>
<dbReference type="RefSeq" id="XP_003055819.1">
    <property type="nucleotide sequence ID" value="XM_003055773.1"/>
</dbReference>
<feature type="domain" description="Coiled-coil" evidence="4">
    <location>
        <begin position="140"/>
        <end position="225"/>
    </location>
</feature>
<evidence type="ECO:0000256" key="1">
    <source>
        <dbReference type="ARBA" id="ARBA00008296"/>
    </source>
</evidence>
<keyword evidence="6" id="KW-1185">Reference proteome</keyword>
<evidence type="ECO:0000313" key="5">
    <source>
        <dbReference type="EMBL" id="EEH61071.1"/>
    </source>
</evidence>
<dbReference type="InterPro" id="IPR054414">
    <property type="entry name" value="Ccdc124/Oxs1_C"/>
</dbReference>
<dbReference type="GO" id="GO:0006366">
    <property type="term" value="P:transcription by RNA polymerase II"/>
    <property type="evidence" value="ECO:0007669"/>
    <property type="project" value="TreeGrafter"/>
</dbReference>
<protein>
    <submittedName>
        <fullName evidence="5">Predicted protein</fullName>
    </submittedName>
</protein>
<dbReference type="Pfam" id="PF06244">
    <property type="entry name" value="Ccdc124"/>
    <property type="match status" value="1"/>
</dbReference>
<dbReference type="Proteomes" id="UP000001876">
    <property type="component" value="Unassembled WGS sequence"/>
</dbReference>
<dbReference type="InterPro" id="IPR010422">
    <property type="entry name" value="Ccdc124/Oxs1"/>
</dbReference>
<dbReference type="EMBL" id="GG663735">
    <property type="protein sequence ID" value="EEH61071.1"/>
    <property type="molecule type" value="Genomic_DNA"/>
</dbReference>
<accession>C1MJE8</accession>
<proteinExistence type="inferred from homology"/>
<gene>
    <name evidence="5" type="ORF">MICPUCDRAFT_50913</name>
</gene>
<dbReference type="OrthoDB" id="76412at2759"/>
<dbReference type="STRING" id="564608.C1MJE8"/>
<dbReference type="KEGG" id="mpp:MICPUCDRAFT_50913"/>
<dbReference type="GO" id="GO:0003713">
    <property type="term" value="F:transcription coactivator activity"/>
    <property type="evidence" value="ECO:0007669"/>
    <property type="project" value="TreeGrafter"/>
</dbReference>
<keyword evidence="2" id="KW-0175">Coiled coil</keyword>
<dbReference type="eggNOG" id="KOG3223">
    <property type="taxonomic scope" value="Eukaryota"/>
</dbReference>
<dbReference type="PANTHER" id="PTHR21680:SF0">
    <property type="entry name" value="COILED-COIL DOMAIN-CONTAINING PROTEIN 124"/>
    <property type="match status" value="1"/>
</dbReference>
<evidence type="ECO:0000256" key="2">
    <source>
        <dbReference type="ARBA" id="ARBA00023054"/>
    </source>
</evidence>
<dbReference type="PANTHER" id="PTHR21680">
    <property type="entry name" value="COILED-COIL DOMAIN-CONTAINING PROTEIN 124"/>
    <property type="match status" value="1"/>
</dbReference>
<evidence type="ECO:0000259" key="4">
    <source>
        <dbReference type="Pfam" id="PF06244"/>
    </source>
</evidence>